<sequence length="310" mass="33240">MTSHSEFALSLEGVSKTYGDFTAVRDLSFQVARGSICGFLGPNGAGKTSSVRMMLGLSAPSAGKITVLGGEGGKVLDRIGFLPEERGLYRKMTPVDMIVFLAGLKRVKASVARKRAIAMLEAQGLGEFMNKPIKSLSKGMSQKVQLIGCLVHEPELVILDEPFSGLDPVNQQGLEDVIRDLARRGATVLFSTHVMQHAERLCENVVMLTKGRKVFEGTLKQARAAAPRYLELEGAVSREQVAALPGVAEVVDGGVADEGAHLWRLKFATGLSPNAALKAAFLTGLDVRRFEAHEPTLHDAFIVLTGGEAQ</sequence>
<accession>A0ABT5HXI4</accession>
<organism evidence="5 6">
    <name type="scientific">Asticcacaulis aquaticus</name>
    <dbReference type="NCBI Taxonomy" id="2984212"/>
    <lineage>
        <taxon>Bacteria</taxon>
        <taxon>Pseudomonadati</taxon>
        <taxon>Pseudomonadota</taxon>
        <taxon>Alphaproteobacteria</taxon>
        <taxon>Caulobacterales</taxon>
        <taxon>Caulobacteraceae</taxon>
        <taxon>Asticcacaulis</taxon>
    </lineage>
</organism>
<evidence type="ECO:0000256" key="1">
    <source>
        <dbReference type="ARBA" id="ARBA00022448"/>
    </source>
</evidence>
<evidence type="ECO:0000313" key="6">
    <source>
        <dbReference type="Proteomes" id="UP001214854"/>
    </source>
</evidence>
<dbReference type="SMART" id="SM00382">
    <property type="entry name" value="AAA"/>
    <property type="match status" value="1"/>
</dbReference>
<dbReference type="InterPro" id="IPR003439">
    <property type="entry name" value="ABC_transporter-like_ATP-bd"/>
</dbReference>
<keyword evidence="6" id="KW-1185">Reference proteome</keyword>
<comment type="caution">
    <text evidence="5">The sequence shown here is derived from an EMBL/GenBank/DDBJ whole genome shotgun (WGS) entry which is preliminary data.</text>
</comment>
<dbReference type="SUPFAM" id="SSF52540">
    <property type="entry name" value="P-loop containing nucleoside triphosphate hydrolases"/>
    <property type="match status" value="1"/>
</dbReference>
<gene>
    <name evidence="5" type="ORF">PQU92_15545</name>
</gene>
<dbReference type="GO" id="GO:0005524">
    <property type="term" value="F:ATP binding"/>
    <property type="evidence" value="ECO:0007669"/>
    <property type="project" value="UniProtKB-KW"/>
</dbReference>
<dbReference type="PROSITE" id="PS00211">
    <property type="entry name" value="ABC_TRANSPORTER_1"/>
    <property type="match status" value="1"/>
</dbReference>
<dbReference type="PANTHER" id="PTHR42711:SF16">
    <property type="entry name" value="ABC TRANSPORTER ATP-BINDING PROTEIN"/>
    <property type="match status" value="1"/>
</dbReference>
<reference evidence="5 6" key="1">
    <citation type="submission" date="2023-01" db="EMBL/GenBank/DDBJ databases">
        <title>Novel species of the genus Asticcacaulis isolated from rivers.</title>
        <authorList>
            <person name="Lu H."/>
        </authorList>
    </citation>
    <scope>NUCLEOTIDE SEQUENCE [LARGE SCALE GENOMIC DNA]</scope>
    <source>
        <strain evidence="5 6">BYS171W</strain>
    </source>
</reference>
<dbReference type="InterPro" id="IPR050763">
    <property type="entry name" value="ABC_transporter_ATP-binding"/>
</dbReference>
<dbReference type="Proteomes" id="UP001214854">
    <property type="component" value="Unassembled WGS sequence"/>
</dbReference>
<evidence type="ECO:0000256" key="2">
    <source>
        <dbReference type="ARBA" id="ARBA00022741"/>
    </source>
</evidence>
<dbReference type="PANTHER" id="PTHR42711">
    <property type="entry name" value="ABC TRANSPORTER ATP-BINDING PROTEIN"/>
    <property type="match status" value="1"/>
</dbReference>
<dbReference type="RefSeq" id="WP_272749169.1">
    <property type="nucleotide sequence ID" value="NZ_JAQQKX010000014.1"/>
</dbReference>
<keyword evidence="1" id="KW-0813">Transport</keyword>
<keyword evidence="2" id="KW-0547">Nucleotide-binding</keyword>
<name>A0ABT5HXI4_9CAUL</name>
<evidence type="ECO:0000259" key="4">
    <source>
        <dbReference type="PROSITE" id="PS50893"/>
    </source>
</evidence>
<dbReference type="Pfam" id="PF13732">
    <property type="entry name" value="DrrA1-3_C"/>
    <property type="match status" value="1"/>
</dbReference>
<dbReference type="Gene3D" id="3.40.50.300">
    <property type="entry name" value="P-loop containing nucleotide triphosphate hydrolases"/>
    <property type="match status" value="1"/>
</dbReference>
<keyword evidence="3 5" id="KW-0067">ATP-binding</keyword>
<dbReference type="InterPro" id="IPR003593">
    <property type="entry name" value="AAA+_ATPase"/>
</dbReference>
<protein>
    <submittedName>
        <fullName evidence="5">ATP-binding cassette domain-containing protein</fullName>
    </submittedName>
</protein>
<dbReference type="Pfam" id="PF00005">
    <property type="entry name" value="ABC_tran"/>
    <property type="match status" value="1"/>
</dbReference>
<dbReference type="EMBL" id="JAQQKX010000014">
    <property type="protein sequence ID" value="MDC7684699.1"/>
    <property type="molecule type" value="Genomic_DNA"/>
</dbReference>
<dbReference type="InterPro" id="IPR025302">
    <property type="entry name" value="DrrA1/2-like_C"/>
</dbReference>
<evidence type="ECO:0000256" key="3">
    <source>
        <dbReference type="ARBA" id="ARBA00022840"/>
    </source>
</evidence>
<evidence type="ECO:0000313" key="5">
    <source>
        <dbReference type="EMBL" id="MDC7684699.1"/>
    </source>
</evidence>
<dbReference type="InterPro" id="IPR027417">
    <property type="entry name" value="P-loop_NTPase"/>
</dbReference>
<dbReference type="PROSITE" id="PS50893">
    <property type="entry name" value="ABC_TRANSPORTER_2"/>
    <property type="match status" value="1"/>
</dbReference>
<feature type="domain" description="ABC transporter" evidence="4">
    <location>
        <begin position="9"/>
        <end position="235"/>
    </location>
</feature>
<dbReference type="InterPro" id="IPR017871">
    <property type="entry name" value="ABC_transporter-like_CS"/>
</dbReference>
<proteinExistence type="predicted"/>